<keyword evidence="4" id="KW-1185">Reference proteome</keyword>
<evidence type="ECO:0000313" key="4">
    <source>
        <dbReference type="Proteomes" id="UP000466307"/>
    </source>
</evidence>
<comment type="caution">
    <text evidence="3">The sequence shown here is derived from an EMBL/GenBank/DDBJ whole genome shotgun (WGS) entry which is preliminary data.</text>
</comment>
<dbReference type="RefSeq" id="WP_162128917.1">
    <property type="nucleotide sequence ID" value="NZ_JAADZU010000125.1"/>
</dbReference>
<protein>
    <submittedName>
        <fullName evidence="3">DUF222 domain-containing protein</fullName>
    </submittedName>
</protein>
<proteinExistence type="predicted"/>
<feature type="non-terminal residue" evidence="3">
    <location>
        <position position="576"/>
    </location>
</feature>
<dbReference type="EMBL" id="JAADZU010000125">
    <property type="protein sequence ID" value="NDK92471.1"/>
    <property type="molecule type" value="Genomic_DNA"/>
</dbReference>
<accession>A0A7K3LWZ7</accession>
<gene>
    <name evidence="3" type="ORF">GYA93_23370</name>
</gene>
<feature type="compositionally biased region" description="Low complexity" evidence="1">
    <location>
        <begin position="373"/>
        <end position="385"/>
    </location>
</feature>
<dbReference type="InterPro" id="IPR003870">
    <property type="entry name" value="DUF222"/>
</dbReference>
<organism evidence="3 4">
    <name type="scientific">Gordonia desulfuricans</name>
    <dbReference type="NCBI Taxonomy" id="89051"/>
    <lineage>
        <taxon>Bacteria</taxon>
        <taxon>Bacillati</taxon>
        <taxon>Actinomycetota</taxon>
        <taxon>Actinomycetes</taxon>
        <taxon>Mycobacteriales</taxon>
        <taxon>Gordoniaceae</taxon>
        <taxon>Gordonia</taxon>
    </lineage>
</organism>
<feature type="region of interest" description="Disordered" evidence="1">
    <location>
        <begin position="300"/>
        <end position="411"/>
    </location>
</feature>
<dbReference type="Proteomes" id="UP000466307">
    <property type="component" value="Unassembled WGS sequence"/>
</dbReference>
<evidence type="ECO:0000256" key="1">
    <source>
        <dbReference type="SAM" id="MobiDB-lite"/>
    </source>
</evidence>
<name>A0A7K3LWZ7_9ACTN</name>
<evidence type="ECO:0000313" key="3">
    <source>
        <dbReference type="EMBL" id="NDK92471.1"/>
    </source>
</evidence>
<reference evidence="3 4" key="1">
    <citation type="submission" date="2020-01" db="EMBL/GenBank/DDBJ databases">
        <title>Investigation of new actinobacteria for the biodesulphurisation of diesel fuel.</title>
        <authorList>
            <person name="Athi Narayanan S.M."/>
        </authorList>
    </citation>
    <scope>NUCLEOTIDE SEQUENCE [LARGE SCALE GENOMIC DNA]</scope>
    <source>
        <strain evidence="3 4">213E</strain>
    </source>
</reference>
<dbReference type="Pfam" id="PF02720">
    <property type="entry name" value="DUF222"/>
    <property type="match status" value="1"/>
</dbReference>
<feature type="compositionally biased region" description="Basic and acidic residues" evidence="1">
    <location>
        <begin position="359"/>
        <end position="372"/>
    </location>
</feature>
<evidence type="ECO:0000259" key="2">
    <source>
        <dbReference type="Pfam" id="PF02720"/>
    </source>
</evidence>
<sequence length="576" mass="62660">MTNTPTTSLSFTDSRWPQLPLDNADLLGGVDPTTPDQPSTNDLLIGLRKIDRGRSFLAWTTYRSVVELIGRHVDADRGVAGAPSGFVDLAKKISRVRGITQRAAELLMDESIAVLHHLPHVAEVLRDGWITPELMKVVVSRTALVHGRESAPKVDAEIAELIRRRRRLWSKKTITDMADRVVFRHDRDAVREARERCLDKRGVWTSFSTDGTGEIAGTMAADRVELCGLVINTLANTVCPHDGRSSQNRKSDAMFALLSGTQFECECGRADCPAEIPEAGSIPKVQYVIHLLANEATVADLDTVTGRPQPRPEAAAPEPEPEVHSDNSSETPLDLGAPATGATEQPDDTATPDDTPTPDDTRRSARLERDATAEAVAATEAVEAEPAGIDTPANPVVTPDDPSTGSSDLPAGAAPGYLFGKGVIAPEFVRDLASHPNARFTRLVPQGVRPEDVVLPPTLPSDPYRPSAALDEYVRLSYGTCADVACTRSSFDADLDHVTEYDHHNPAAGGQTTPIGLNPKCRFDHLHKTHSEWVDDQHRDPHTGRLIIEYTTPEGLILPGPAETMEDFFPGLRRYR</sequence>
<dbReference type="AlphaFoldDB" id="A0A7K3LWZ7"/>
<feature type="domain" description="DUF222" evidence="2">
    <location>
        <begin position="84"/>
        <end position="306"/>
    </location>
</feature>